<evidence type="ECO:0000259" key="1">
    <source>
        <dbReference type="PROSITE" id="PS50879"/>
    </source>
</evidence>
<dbReference type="InterPro" id="IPR052560">
    <property type="entry name" value="RdDP_mobile_element"/>
</dbReference>
<proteinExistence type="predicted"/>
<reference evidence="2 3" key="1">
    <citation type="submission" date="2022-01" db="EMBL/GenBank/DDBJ databases">
        <title>A chromosomal length assembly of Cordylochernes scorpioides.</title>
        <authorList>
            <person name="Zeh D."/>
            <person name="Zeh J."/>
        </authorList>
    </citation>
    <scope>NUCLEOTIDE SEQUENCE [LARGE SCALE GENOMIC DNA]</scope>
    <source>
        <strain evidence="2">IN4F17</strain>
        <tissue evidence="2">Whole Body</tissue>
    </source>
</reference>
<dbReference type="InterPro" id="IPR012337">
    <property type="entry name" value="RNaseH-like_sf"/>
</dbReference>
<dbReference type="EMBL" id="CP092874">
    <property type="protein sequence ID" value="UYV74997.1"/>
    <property type="molecule type" value="Genomic_DNA"/>
</dbReference>
<evidence type="ECO:0000313" key="2">
    <source>
        <dbReference type="EMBL" id="UYV74997.1"/>
    </source>
</evidence>
<organism evidence="2 3">
    <name type="scientific">Cordylochernes scorpioides</name>
    <dbReference type="NCBI Taxonomy" id="51811"/>
    <lineage>
        <taxon>Eukaryota</taxon>
        <taxon>Metazoa</taxon>
        <taxon>Ecdysozoa</taxon>
        <taxon>Arthropoda</taxon>
        <taxon>Chelicerata</taxon>
        <taxon>Arachnida</taxon>
        <taxon>Pseudoscorpiones</taxon>
        <taxon>Cheliferoidea</taxon>
        <taxon>Chernetidae</taxon>
        <taxon>Cordylochernes</taxon>
    </lineage>
</organism>
<evidence type="ECO:0000313" key="3">
    <source>
        <dbReference type="Proteomes" id="UP001235939"/>
    </source>
</evidence>
<dbReference type="PANTHER" id="PTHR36688">
    <property type="entry name" value="ENDO/EXONUCLEASE/PHOSPHATASE DOMAIN-CONTAINING PROTEIN"/>
    <property type="match status" value="1"/>
</dbReference>
<dbReference type="PANTHER" id="PTHR36688:SF1">
    <property type="entry name" value="ENDONUCLEASE_EXONUCLEASE_PHOSPHATASE DOMAIN-CONTAINING PROTEIN"/>
    <property type="match status" value="1"/>
</dbReference>
<feature type="non-terminal residue" evidence="2">
    <location>
        <position position="335"/>
    </location>
</feature>
<name>A0ABY6L1G6_9ARAC</name>
<gene>
    <name evidence="2" type="ORF">LAZ67_12002044</name>
</gene>
<dbReference type="Gene3D" id="3.30.420.10">
    <property type="entry name" value="Ribonuclease H-like superfamily/Ribonuclease H"/>
    <property type="match status" value="1"/>
</dbReference>
<dbReference type="InterPro" id="IPR036397">
    <property type="entry name" value="RNaseH_sf"/>
</dbReference>
<protein>
    <recommendedName>
        <fullName evidence="1">RNase H type-1 domain-containing protein</fullName>
    </recommendedName>
</protein>
<dbReference type="CDD" id="cd09276">
    <property type="entry name" value="Rnase_HI_RT_non_LTR"/>
    <property type="match status" value="1"/>
</dbReference>
<dbReference type="InterPro" id="IPR002156">
    <property type="entry name" value="RNaseH_domain"/>
</dbReference>
<accession>A0ABY6L1G6</accession>
<dbReference type="SUPFAM" id="SSF53098">
    <property type="entry name" value="Ribonuclease H-like"/>
    <property type="match status" value="1"/>
</dbReference>
<dbReference type="PROSITE" id="PS50879">
    <property type="entry name" value="RNASE_H_1"/>
    <property type="match status" value="1"/>
</dbReference>
<sequence length="335" mass="38357">MRSNTNWKKAERDLNKTLLHLEKFANKHKLEFNPQKSETCLFATDKKLYKIRPKIILKEQQFQYKKHPKYLGYTLDPEINSSKHIEEVIRKGRDRLKILKDISEREWGADATTLKLTCTSLIRPILEYGYQIYCTASEINLKSLESIQLNVSGMLNHSDGDGSTRLPDISGIALVARDGIDSTTRTESTRMKGRSEKISPCEPLQNVIFNATLNEPTNKQYQNPEYLKQLSLEIITNNPKNTITIYTDGSRDKLGHTGTIYEALKSIININYQDIWILTDSRSAIQHLSHTGELRDKVSRNIISYLQKLSKTSKIHLQWKPSHVGIEGNEAADAQ</sequence>
<dbReference type="Proteomes" id="UP001235939">
    <property type="component" value="Chromosome 12"/>
</dbReference>
<keyword evidence="3" id="KW-1185">Reference proteome</keyword>
<feature type="domain" description="RNase H type-1" evidence="1">
    <location>
        <begin position="239"/>
        <end position="335"/>
    </location>
</feature>